<comment type="caution">
    <text evidence="3">The sequence shown here is derived from an EMBL/GenBank/DDBJ whole genome shotgun (WGS) entry which is preliminary data.</text>
</comment>
<dbReference type="RefSeq" id="WP_311670355.1">
    <property type="nucleotide sequence ID" value="NZ_JAVREO010000025.1"/>
</dbReference>
<proteinExistence type="predicted"/>
<reference evidence="4" key="1">
    <citation type="submission" date="2023-07" db="EMBL/GenBank/DDBJ databases">
        <title>30 novel species of actinomycetes from the DSMZ collection.</title>
        <authorList>
            <person name="Nouioui I."/>
        </authorList>
    </citation>
    <scope>NUCLEOTIDE SEQUENCE [LARGE SCALE GENOMIC DNA]</scope>
    <source>
        <strain evidence="4">DSM 44915</strain>
    </source>
</reference>
<dbReference type="InterPro" id="IPR000792">
    <property type="entry name" value="Tscrpt_reg_LuxR_C"/>
</dbReference>
<gene>
    <name evidence="2" type="ORF">RM844_28790</name>
    <name evidence="3" type="ORF">RM844_28850</name>
</gene>
<dbReference type="PROSITE" id="PS50043">
    <property type="entry name" value="HTH_LUXR_2"/>
    <property type="match status" value="1"/>
</dbReference>
<dbReference type="Pfam" id="PF00196">
    <property type="entry name" value="GerE"/>
    <property type="match status" value="1"/>
</dbReference>
<evidence type="ECO:0000313" key="4">
    <source>
        <dbReference type="Proteomes" id="UP001183410"/>
    </source>
</evidence>
<dbReference type="Proteomes" id="UP001183410">
    <property type="component" value="Unassembled WGS sequence"/>
</dbReference>
<name>A0ABU2JZB6_9ACTN</name>
<keyword evidence="4" id="KW-1185">Reference proteome</keyword>
<protein>
    <submittedName>
        <fullName evidence="3">LuxR C-terminal-related transcriptional regulator</fullName>
    </submittedName>
</protein>
<dbReference type="EMBL" id="JAVREO010000025">
    <property type="protein sequence ID" value="MDT0270287.1"/>
    <property type="molecule type" value="Genomic_DNA"/>
</dbReference>
<dbReference type="EMBL" id="JAVREO010000025">
    <property type="protein sequence ID" value="MDT0270275.1"/>
    <property type="molecule type" value="Genomic_DNA"/>
</dbReference>
<dbReference type="SMART" id="SM00421">
    <property type="entry name" value="HTH_LUXR"/>
    <property type="match status" value="1"/>
</dbReference>
<evidence type="ECO:0000259" key="1">
    <source>
        <dbReference type="PROSITE" id="PS50043"/>
    </source>
</evidence>
<dbReference type="InterPro" id="IPR016032">
    <property type="entry name" value="Sig_transdc_resp-reg_C-effctor"/>
</dbReference>
<evidence type="ECO:0000313" key="3">
    <source>
        <dbReference type="EMBL" id="MDT0270287.1"/>
    </source>
</evidence>
<evidence type="ECO:0000313" key="2">
    <source>
        <dbReference type="EMBL" id="MDT0270275.1"/>
    </source>
</evidence>
<dbReference type="SUPFAM" id="SSF46894">
    <property type="entry name" value="C-terminal effector domain of the bipartite response regulators"/>
    <property type="match status" value="1"/>
</dbReference>
<feature type="domain" description="HTH luxR-type" evidence="1">
    <location>
        <begin position="11"/>
        <end position="76"/>
    </location>
</feature>
<dbReference type="Gene3D" id="1.10.10.10">
    <property type="entry name" value="Winged helix-like DNA-binding domain superfamily/Winged helix DNA-binding domain"/>
    <property type="match status" value="1"/>
</dbReference>
<sequence>MTRHTASRAAGTAPTAALSERQLEILRRVAAGQTHQQIARALDRAVITIRKDSTGLRAALGARSLAHAVHLAHGLRLLDRERHGDHASYEAHRRRGETPCGKCRAAERAYRQNLRTTTKETR</sequence>
<accession>A0ABU2JZB6</accession>
<dbReference type="CDD" id="cd06170">
    <property type="entry name" value="LuxR_C_like"/>
    <property type="match status" value="1"/>
</dbReference>
<reference evidence="3" key="2">
    <citation type="submission" date="2024-05" db="EMBL/GenBank/DDBJ databases">
        <title>30 novel species of actinomycetes from the DSMZ collection.</title>
        <authorList>
            <person name="Nouioui I."/>
        </authorList>
    </citation>
    <scope>NUCLEOTIDE SEQUENCE</scope>
    <source>
        <strain evidence="3 4">DSM 44915</strain>
    </source>
</reference>
<dbReference type="InterPro" id="IPR036388">
    <property type="entry name" value="WH-like_DNA-bd_sf"/>
</dbReference>
<organism evidence="3 4">
    <name type="scientific">Streptomyces chisholmiae</name>
    <dbReference type="NCBI Taxonomy" id="3075540"/>
    <lineage>
        <taxon>Bacteria</taxon>
        <taxon>Bacillati</taxon>
        <taxon>Actinomycetota</taxon>
        <taxon>Actinomycetes</taxon>
        <taxon>Kitasatosporales</taxon>
        <taxon>Streptomycetaceae</taxon>
        <taxon>Streptomyces</taxon>
    </lineage>
</organism>